<sequence>MQNLLDISKRLKEQELRDESIEDQTLPKEILDDLETTPKSCLQIEERTQRDENLHGSDLPLEISGYLDGTPMYELKEESKRFKKLVARYNNDTWNRQQTNKVPIPELKKWRIDTFHIINNIYKYSENTRIWLNNEEDKNSFEGAAKLTTFGFRQARFQDNDVKGFATKAIGMPASLKHLEKPQDEDRVHNTFDQEFIANLQQARQQLIENGKSNVLDCKRSDIHPDDEDDNSQDNSDCSEDEGNQSEPESLIYAITGDAKRPNGRLAKIRYEIR</sequence>
<proteinExistence type="predicted"/>
<keyword evidence="3" id="KW-1185">Reference proteome</keyword>
<organism evidence="2 3">
    <name type="scientific">Rhizopus delemar</name>
    <dbReference type="NCBI Taxonomy" id="936053"/>
    <lineage>
        <taxon>Eukaryota</taxon>
        <taxon>Fungi</taxon>
        <taxon>Fungi incertae sedis</taxon>
        <taxon>Mucoromycota</taxon>
        <taxon>Mucoromycotina</taxon>
        <taxon>Mucoromycetes</taxon>
        <taxon>Mucorales</taxon>
        <taxon>Mucorineae</taxon>
        <taxon>Rhizopodaceae</taxon>
        <taxon>Rhizopus</taxon>
    </lineage>
</organism>
<gene>
    <name evidence="2" type="ORF">G6F50_003525</name>
</gene>
<feature type="region of interest" description="Disordered" evidence="1">
    <location>
        <begin position="218"/>
        <end position="258"/>
    </location>
</feature>
<name>A0A9P6Z8N0_9FUNG</name>
<feature type="compositionally biased region" description="Acidic residues" evidence="1">
    <location>
        <begin position="225"/>
        <end position="244"/>
    </location>
</feature>
<dbReference type="AlphaFoldDB" id="A0A9P6Z8N0"/>
<dbReference type="Proteomes" id="UP000740926">
    <property type="component" value="Unassembled WGS sequence"/>
</dbReference>
<evidence type="ECO:0000256" key="1">
    <source>
        <dbReference type="SAM" id="MobiDB-lite"/>
    </source>
</evidence>
<evidence type="ECO:0000313" key="2">
    <source>
        <dbReference type="EMBL" id="KAG1572681.1"/>
    </source>
</evidence>
<dbReference type="EMBL" id="JAANIU010000382">
    <property type="protein sequence ID" value="KAG1572681.1"/>
    <property type="molecule type" value="Genomic_DNA"/>
</dbReference>
<protein>
    <submittedName>
        <fullName evidence="2">Uncharacterized protein</fullName>
    </submittedName>
</protein>
<evidence type="ECO:0000313" key="3">
    <source>
        <dbReference type="Proteomes" id="UP000740926"/>
    </source>
</evidence>
<reference evidence="2 3" key="1">
    <citation type="journal article" date="2020" name="Microb. Genom.">
        <title>Genetic diversity of clinical and environmental Mucorales isolates obtained from an investigation of mucormycosis cases among solid organ transplant recipients.</title>
        <authorList>
            <person name="Nguyen M.H."/>
            <person name="Kaul D."/>
            <person name="Muto C."/>
            <person name="Cheng S.J."/>
            <person name="Richter R.A."/>
            <person name="Bruno V.M."/>
            <person name="Liu G."/>
            <person name="Beyhan S."/>
            <person name="Sundermann A.J."/>
            <person name="Mounaud S."/>
            <person name="Pasculle A.W."/>
            <person name="Nierman W.C."/>
            <person name="Driscoll E."/>
            <person name="Cumbie R."/>
            <person name="Clancy C.J."/>
            <person name="Dupont C.L."/>
        </authorList>
    </citation>
    <scope>NUCLEOTIDE SEQUENCE [LARGE SCALE GENOMIC DNA]</scope>
    <source>
        <strain evidence="2 3">GL24</strain>
    </source>
</reference>
<comment type="caution">
    <text evidence="2">The sequence shown here is derived from an EMBL/GenBank/DDBJ whole genome shotgun (WGS) entry which is preliminary data.</text>
</comment>
<accession>A0A9P6Z8N0</accession>